<evidence type="ECO:0000313" key="1">
    <source>
        <dbReference type="EMBL" id="OWW23014.1"/>
    </source>
</evidence>
<accession>A0A254TKB7</accession>
<dbReference type="RefSeq" id="WP_088709916.1">
    <property type="nucleotide sequence ID" value="NZ_LSTO01000001.1"/>
</dbReference>
<dbReference type="OrthoDB" id="9773411at2"/>
<dbReference type="Proteomes" id="UP000197535">
    <property type="component" value="Unassembled WGS sequence"/>
</dbReference>
<dbReference type="EMBL" id="LSTO01000001">
    <property type="protein sequence ID" value="OWW23014.1"/>
    <property type="molecule type" value="Genomic_DNA"/>
</dbReference>
<keyword evidence="2" id="KW-1185">Reference proteome</keyword>
<reference evidence="1 2" key="1">
    <citation type="submission" date="2016-02" db="EMBL/GenBank/DDBJ databases">
        <authorList>
            <person name="Wen L."/>
            <person name="He K."/>
            <person name="Yang H."/>
        </authorList>
    </citation>
    <scope>NUCLEOTIDE SEQUENCE [LARGE SCALE GENOMIC DNA]</scope>
    <source>
        <strain evidence="1 2">TSA40</strain>
    </source>
</reference>
<protein>
    <recommendedName>
        <fullName evidence="3">VCBS repeat-containing protein</fullName>
    </recommendedName>
</protein>
<dbReference type="PANTHER" id="PTHR39431">
    <property type="entry name" value="FRPA/C-RELATED PROTEIN"/>
    <property type="match status" value="1"/>
</dbReference>
<dbReference type="PANTHER" id="PTHR39431:SF1">
    <property type="entry name" value="FRPA_C-RELATED PROTEIN"/>
    <property type="match status" value="1"/>
</dbReference>
<evidence type="ECO:0008006" key="3">
    <source>
        <dbReference type="Google" id="ProtNLM"/>
    </source>
</evidence>
<sequence>MKIDSSTLQLDSAHRSMQRTEVRESLRAWIGNEPPPEEGGEVVSISAAARAAAAAPPPPPAEAQGIESAIENAESDPVLYFIKLVVEMLTGMQMKTVSAQDMPSNPPAKEHAAPENIAAAPPARAGFGIAYDRHEVREETELSTFQAQGIIRTSDGKEISLELDLSMYRSVREESSVSLRAGDAVRKDPLVINFDGTAAQLQERRFRFDIDGDGKTELVPLLAGNRGYLALDRNGNGKIDSGKELFGASGDGFAELAEFDSDGNGWIDDNDPVFAKLRVWMQDDKGGGTLETAKSHGVGALYLGRAQTPFALNGAENQSLGEIRSTGIYLAENGKAGTLQQIDVMV</sequence>
<gene>
    <name evidence="1" type="ORF">AYR66_22785</name>
</gene>
<evidence type="ECO:0000313" key="2">
    <source>
        <dbReference type="Proteomes" id="UP000197535"/>
    </source>
</evidence>
<comment type="caution">
    <text evidence="1">The sequence shown here is derived from an EMBL/GenBank/DDBJ whole genome shotgun (WGS) entry which is preliminary data.</text>
</comment>
<name>A0A254TKB7_9BURK</name>
<dbReference type="AlphaFoldDB" id="A0A254TKB7"/>
<organism evidence="1 2">
    <name type="scientific">Noviherbaspirillum denitrificans</name>
    <dbReference type="NCBI Taxonomy" id="1968433"/>
    <lineage>
        <taxon>Bacteria</taxon>
        <taxon>Pseudomonadati</taxon>
        <taxon>Pseudomonadota</taxon>
        <taxon>Betaproteobacteria</taxon>
        <taxon>Burkholderiales</taxon>
        <taxon>Oxalobacteraceae</taxon>
        <taxon>Noviherbaspirillum</taxon>
    </lineage>
</organism>
<proteinExistence type="predicted"/>